<gene>
    <name evidence="2" type="ORF">NCTC9185_00996</name>
</gene>
<dbReference type="Proteomes" id="UP000339249">
    <property type="component" value="Unassembled WGS sequence"/>
</dbReference>
<feature type="transmembrane region" description="Helical" evidence="1">
    <location>
        <begin position="21"/>
        <end position="41"/>
    </location>
</feature>
<keyword evidence="1" id="KW-0472">Membrane</keyword>
<protein>
    <recommendedName>
        <fullName evidence="4">Membrane-bound diguanylate cyclase</fullName>
    </recommendedName>
</protein>
<evidence type="ECO:0008006" key="4">
    <source>
        <dbReference type="Google" id="ProtNLM"/>
    </source>
</evidence>
<proteinExistence type="predicted"/>
<keyword evidence="1" id="KW-0812">Transmembrane</keyword>
<reference evidence="2 3" key="1">
    <citation type="submission" date="2019-04" db="EMBL/GenBank/DDBJ databases">
        <authorList>
            <consortium name="Pathogen Informatics"/>
        </authorList>
    </citation>
    <scope>NUCLEOTIDE SEQUENCE [LARGE SCALE GENOMIC DNA]</scope>
    <source>
        <strain evidence="2 3">NCTC9185</strain>
    </source>
</reference>
<organism evidence="2 3">
    <name type="scientific">Raoultella terrigena</name>
    <name type="common">Klebsiella terrigena</name>
    <dbReference type="NCBI Taxonomy" id="577"/>
    <lineage>
        <taxon>Bacteria</taxon>
        <taxon>Pseudomonadati</taxon>
        <taxon>Pseudomonadota</taxon>
        <taxon>Gammaproteobacteria</taxon>
        <taxon>Enterobacterales</taxon>
        <taxon>Enterobacteriaceae</taxon>
        <taxon>Klebsiella/Raoultella group</taxon>
        <taxon>Raoultella</taxon>
    </lineage>
</organism>
<sequence>MSSLSIRSFTLFREEQPVRDALVLFTLTLLLHFFGAMLRLVQELSFFWPLNAVMAGIFARYVWLNRSYFYAVCFAAMLVMTA</sequence>
<accession>A0A4U9D115</accession>
<name>A0A4U9D115_RAOTE</name>
<evidence type="ECO:0000313" key="3">
    <source>
        <dbReference type="Proteomes" id="UP000339249"/>
    </source>
</evidence>
<evidence type="ECO:0000256" key="1">
    <source>
        <dbReference type="SAM" id="Phobius"/>
    </source>
</evidence>
<evidence type="ECO:0000313" key="2">
    <source>
        <dbReference type="EMBL" id="VTN09113.1"/>
    </source>
</evidence>
<dbReference type="EMBL" id="CABDVU010000001">
    <property type="protein sequence ID" value="VTN09113.1"/>
    <property type="molecule type" value="Genomic_DNA"/>
</dbReference>
<dbReference type="AlphaFoldDB" id="A0A4U9D115"/>
<keyword evidence="1" id="KW-1133">Transmembrane helix</keyword>